<dbReference type="Proteomes" id="UP000798662">
    <property type="component" value="Chromosome 1"/>
</dbReference>
<name>A0ACC3BUS1_PYRYE</name>
<keyword evidence="2" id="KW-1185">Reference proteome</keyword>
<reference evidence="1" key="1">
    <citation type="submission" date="2019-11" db="EMBL/GenBank/DDBJ databases">
        <title>Nori genome reveals adaptations in red seaweeds to the harsh intertidal environment.</title>
        <authorList>
            <person name="Wang D."/>
            <person name="Mao Y."/>
        </authorList>
    </citation>
    <scope>NUCLEOTIDE SEQUENCE</scope>
    <source>
        <tissue evidence="1">Gametophyte</tissue>
    </source>
</reference>
<evidence type="ECO:0000313" key="2">
    <source>
        <dbReference type="Proteomes" id="UP000798662"/>
    </source>
</evidence>
<dbReference type="EMBL" id="CM020618">
    <property type="protein sequence ID" value="KAK1861653.1"/>
    <property type="molecule type" value="Genomic_DNA"/>
</dbReference>
<comment type="caution">
    <text evidence="1">The sequence shown here is derived from an EMBL/GenBank/DDBJ whole genome shotgun (WGS) entry which is preliminary data.</text>
</comment>
<sequence>MVSAVASVTGATAAAAAGRGGRVTSAASVPLTLRQEDFVPLSASECKRSRRQLVKAKRALVHANCADEADKAARLATLRAGISILRKAGRRSPPGIYAGDLEEVAAALSLADPHYLCALAPSKLIVPDSDEPPSLDQRSWSDTTVITNSLTCCADWSSYNDRCCFAACFDMSVLFPALLSLDYCCRLQQNTCERTHSCPSQVVYAVAP</sequence>
<accession>A0ACC3BUS1</accession>
<gene>
    <name evidence="1" type="ORF">I4F81_004234</name>
</gene>
<evidence type="ECO:0000313" key="1">
    <source>
        <dbReference type="EMBL" id="KAK1861653.1"/>
    </source>
</evidence>
<protein>
    <submittedName>
        <fullName evidence="1">Uncharacterized protein</fullName>
    </submittedName>
</protein>
<proteinExistence type="predicted"/>
<organism evidence="1 2">
    <name type="scientific">Pyropia yezoensis</name>
    <name type="common">Susabi-nori</name>
    <name type="synonym">Porphyra yezoensis</name>
    <dbReference type="NCBI Taxonomy" id="2788"/>
    <lineage>
        <taxon>Eukaryota</taxon>
        <taxon>Rhodophyta</taxon>
        <taxon>Bangiophyceae</taxon>
        <taxon>Bangiales</taxon>
        <taxon>Bangiaceae</taxon>
        <taxon>Pyropia</taxon>
    </lineage>
</organism>